<dbReference type="EMBL" id="KB467998">
    <property type="protein sequence ID" value="PCH39491.1"/>
    <property type="molecule type" value="Genomic_DNA"/>
</dbReference>
<evidence type="ECO:0000313" key="2">
    <source>
        <dbReference type="Proteomes" id="UP000218811"/>
    </source>
</evidence>
<dbReference type="AlphaFoldDB" id="A0A2H3JC79"/>
<accession>A0A2H3JC79</accession>
<proteinExistence type="predicted"/>
<keyword evidence="2" id="KW-1185">Reference proteome</keyword>
<organism evidence="1 2">
    <name type="scientific">Wolfiporia cocos (strain MD-104)</name>
    <name type="common">Brown rot fungus</name>
    <dbReference type="NCBI Taxonomy" id="742152"/>
    <lineage>
        <taxon>Eukaryota</taxon>
        <taxon>Fungi</taxon>
        <taxon>Dikarya</taxon>
        <taxon>Basidiomycota</taxon>
        <taxon>Agaricomycotina</taxon>
        <taxon>Agaricomycetes</taxon>
        <taxon>Polyporales</taxon>
        <taxon>Phaeolaceae</taxon>
        <taxon>Wolfiporia</taxon>
    </lineage>
</organism>
<evidence type="ECO:0000313" key="1">
    <source>
        <dbReference type="EMBL" id="PCH39491.1"/>
    </source>
</evidence>
<gene>
    <name evidence="1" type="ORF">WOLCODRAFT_159075</name>
</gene>
<name>A0A2H3JC79_WOLCO</name>
<protein>
    <submittedName>
        <fullName evidence="1">Uncharacterized protein</fullName>
    </submittedName>
</protein>
<dbReference type="Proteomes" id="UP000218811">
    <property type="component" value="Unassembled WGS sequence"/>
</dbReference>
<reference evidence="1 2" key="1">
    <citation type="journal article" date="2012" name="Science">
        <title>The Paleozoic origin of enzymatic lignin decomposition reconstructed from 31 fungal genomes.</title>
        <authorList>
            <person name="Floudas D."/>
            <person name="Binder M."/>
            <person name="Riley R."/>
            <person name="Barry K."/>
            <person name="Blanchette R.A."/>
            <person name="Henrissat B."/>
            <person name="Martinez A.T."/>
            <person name="Otillar R."/>
            <person name="Spatafora J.W."/>
            <person name="Yadav J.S."/>
            <person name="Aerts A."/>
            <person name="Benoit I."/>
            <person name="Boyd A."/>
            <person name="Carlson A."/>
            <person name="Copeland A."/>
            <person name="Coutinho P.M."/>
            <person name="de Vries R.P."/>
            <person name="Ferreira P."/>
            <person name="Findley K."/>
            <person name="Foster B."/>
            <person name="Gaskell J."/>
            <person name="Glotzer D."/>
            <person name="Gorecki P."/>
            <person name="Heitman J."/>
            <person name="Hesse C."/>
            <person name="Hori C."/>
            <person name="Igarashi K."/>
            <person name="Jurgens J.A."/>
            <person name="Kallen N."/>
            <person name="Kersten P."/>
            <person name="Kohler A."/>
            <person name="Kuees U."/>
            <person name="Kumar T.K.A."/>
            <person name="Kuo A."/>
            <person name="LaButti K."/>
            <person name="Larrondo L.F."/>
            <person name="Lindquist E."/>
            <person name="Ling A."/>
            <person name="Lombard V."/>
            <person name="Lucas S."/>
            <person name="Lundell T."/>
            <person name="Martin R."/>
            <person name="McLaughlin D.J."/>
            <person name="Morgenstern I."/>
            <person name="Morin E."/>
            <person name="Murat C."/>
            <person name="Nagy L.G."/>
            <person name="Nolan M."/>
            <person name="Ohm R.A."/>
            <person name="Patyshakuliyeva A."/>
            <person name="Rokas A."/>
            <person name="Ruiz-Duenas F.J."/>
            <person name="Sabat G."/>
            <person name="Salamov A."/>
            <person name="Samejima M."/>
            <person name="Schmutz J."/>
            <person name="Slot J.C."/>
            <person name="St John F."/>
            <person name="Stenlid J."/>
            <person name="Sun H."/>
            <person name="Sun S."/>
            <person name="Syed K."/>
            <person name="Tsang A."/>
            <person name="Wiebenga A."/>
            <person name="Young D."/>
            <person name="Pisabarro A."/>
            <person name="Eastwood D.C."/>
            <person name="Martin F."/>
            <person name="Cullen D."/>
            <person name="Grigoriev I.V."/>
            <person name="Hibbett D.S."/>
        </authorList>
    </citation>
    <scope>NUCLEOTIDE SEQUENCE [LARGE SCALE GENOMIC DNA]</scope>
    <source>
        <strain evidence="1 2">MD-104</strain>
    </source>
</reference>
<sequence length="99" mass="11627">MMKQKEKLEKQLDKVQLDEYIARVTAQKAEEDCLAYQIGERTRGPKKMLIERVEELRMAPLWADKSVTVQLTVTFPIPRLMRVVATCQVPHRGRPYRRS</sequence>